<gene>
    <name evidence="2" type="ORF">BV898_01008</name>
</gene>
<evidence type="ECO:0000313" key="3">
    <source>
        <dbReference type="Proteomes" id="UP000192578"/>
    </source>
</evidence>
<dbReference type="OrthoDB" id="5961208at2759"/>
<dbReference type="AlphaFoldDB" id="A0A1W0XCX7"/>
<reference evidence="3" key="1">
    <citation type="submission" date="2017-01" db="EMBL/GenBank/DDBJ databases">
        <title>Comparative genomics of anhydrobiosis in the tardigrade Hypsibius dujardini.</title>
        <authorList>
            <person name="Yoshida Y."/>
            <person name="Koutsovoulos G."/>
            <person name="Laetsch D."/>
            <person name="Stevens L."/>
            <person name="Kumar S."/>
            <person name="Horikawa D."/>
            <person name="Ishino K."/>
            <person name="Komine S."/>
            <person name="Tomita M."/>
            <person name="Blaxter M."/>
            <person name="Arakawa K."/>
        </authorList>
    </citation>
    <scope>NUCLEOTIDE SEQUENCE [LARGE SCALE GENOMIC DNA]</scope>
    <source>
        <strain evidence="3">Z151</strain>
    </source>
</reference>
<protein>
    <submittedName>
        <fullName evidence="2">Uncharacterized protein</fullName>
    </submittedName>
</protein>
<organism evidence="2 3">
    <name type="scientific">Hypsibius exemplaris</name>
    <name type="common">Freshwater tardigrade</name>
    <dbReference type="NCBI Taxonomy" id="2072580"/>
    <lineage>
        <taxon>Eukaryota</taxon>
        <taxon>Metazoa</taxon>
        <taxon>Ecdysozoa</taxon>
        <taxon>Tardigrada</taxon>
        <taxon>Eutardigrada</taxon>
        <taxon>Parachela</taxon>
        <taxon>Hypsibioidea</taxon>
        <taxon>Hypsibiidae</taxon>
        <taxon>Hypsibius</taxon>
    </lineage>
</organism>
<keyword evidence="1" id="KW-0472">Membrane</keyword>
<name>A0A1W0XCX7_HYPEX</name>
<evidence type="ECO:0000256" key="1">
    <source>
        <dbReference type="SAM" id="Phobius"/>
    </source>
</evidence>
<keyword evidence="3" id="KW-1185">Reference proteome</keyword>
<dbReference type="Proteomes" id="UP000192578">
    <property type="component" value="Unassembled WGS sequence"/>
</dbReference>
<comment type="caution">
    <text evidence="2">The sequence shown here is derived from an EMBL/GenBank/DDBJ whole genome shotgun (WGS) entry which is preliminary data.</text>
</comment>
<keyword evidence="1" id="KW-1133">Transmembrane helix</keyword>
<proteinExistence type="predicted"/>
<sequence>MDGEKHSDDDDDDDGIHLAVPYFLVSDREKTMMLRSLVESRKRIALMALMTEDYVTGYLTLLTDAEQDLTLSFGPSSPSAAEGFLVFSKNYVMYTSNLTVNSSHHGPLATTNCSLSAEQLYSLNIFPLALSTTIISAQSFNLIIFHFWQIQQPFVLLPSPGGAINVDRWLSVELLTEYRRRVSRRNVKFFAAASWLLTILLTVPEFVRYWGSVITSCNAPISGPSLVRSFWVCWWPFSLVQWRLS</sequence>
<accession>A0A1W0XCX7</accession>
<evidence type="ECO:0000313" key="2">
    <source>
        <dbReference type="EMBL" id="OQV25327.1"/>
    </source>
</evidence>
<feature type="transmembrane region" description="Helical" evidence="1">
    <location>
        <begin position="189"/>
        <end position="211"/>
    </location>
</feature>
<dbReference type="EMBL" id="MTYJ01000003">
    <property type="protein sequence ID" value="OQV25327.1"/>
    <property type="molecule type" value="Genomic_DNA"/>
</dbReference>
<keyword evidence="1" id="KW-0812">Transmembrane</keyword>